<feature type="domain" description="PKD/Chitinase" evidence="2">
    <location>
        <begin position="460"/>
        <end position="549"/>
    </location>
</feature>
<dbReference type="SUPFAM" id="SSF49384">
    <property type="entry name" value="Carbohydrate-binding domain"/>
    <property type="match status" value="1"/>
</dbReference>
<sequence>MRKIKSIILIFLLLMVPSLSVNAMYKQNLQNSVIINYELQGNLSIGEIVTLSIKASNLDELYGASLDFRFDESLIEIIEVNKGNLFSDKAMVVVNNISPGEISFVTTEIGNDMVNNKTGTLFNLKVRLLKEGMLRLTPTADYIDYKASKANLLLKLSNQAAQNIPYSLNVEDFKIVSQFKLNNINVNLSSPQEVGTSVKITPEVSGGTGNLQYKYWIWFDGKWTIVQDFSSSRSYEWTPTQAGNYKIWVDVKDSMGTMKSKEMSYVVTEAALNLSQIKVNKASPQEVGTPIKITPEVSGGTGNLQYKYWIWFDGKWTIVQDFSSSRSYEWTPTQAGNYKIWVDVKDSMGTMKSKEMSYVVTEAALSLSQIKVDKASPQEVGTPVKITPEVSGGTGNLQYKYWIWFDGKWTIVQDFSSSRSYEWTPTQAGNYKIWVDVKDSMGTMKSKEMSYVVTEAALSLSQIKVDKASPQEVGTPVKITPEVSGGTGNLQYKYWIWFDGKWTIVQDFSSSRSYEWTPTQAGNYKIWVDVKDSMGTMKSKEMSYVVTEAALNLSQIKVDKASPQEVGTPIKITPEVSGGTGNLQYKYWIWFDGKWTIVQDFSSSRSYEWIPTQAGNYKIWVDVKDSMGTMKSKEMSYVVTEAALSLSQIKVDKASPQEVGTPVKITPEVSGGTGNLQYKYWIWFDGKWTIVQDFSSSRSYEWTPTQAGNYKIWVDVKDSMGTMKSKEMSYVVTEAALSLSQIKVDKASPQEVGTPVKITPEVSGGTGNLQYKYWIWFDGKWTIVQDFSSSRSYEWTPTQAGNYKIWVDVKDSMGTMKSKEMSYVVTEAALSLSQIKVDKASPQEVGTPVKITPEVSGGTGNLQYKYWIWFDGKWTIVQDFSSSRSYEWTPTQAGNYKIWVDVKDSMGTMKSKEMSYVVTEAALKSRQEH</sequence>
<dbReference type="GO" id="GO:0030246">
    <property type="term" value="F:carbohydrate binding"/>
    <property type="evidence" value="ECO:0007669"/>
    <property type="project" value="InterPro"/>
</dbReference>
<protein>
    <recommendedName>
        <fullName evidence="2">PKD/Chitinase domain-containing protein</fullName>
    </recommendedName>
</protein>
<dbReference type="RefSeq" id="WP_256656451.1">
    <property type="nucleotide sequence ID" value="NZ_CP071250.1"/>
</dbReference>
<feature type="signal peptide" evidence="1">
    <location>
        <begin position="1"/>
        <end position="23"/>
    </location>
</feature>
<proteinExistence type="predicted"/>
<dbReference type="Proteomes" id="UP001058072">
    <property type="component" value="Chromosome"/>
</dbReference>
<organism evidence="3 4">
    <name type="scientific">Turicibacter bilis</name>
    <dbReference type="NCBI Taxonomy" id="2735723"/>
    <lineage>
        <taxon>Bacteria</taxon>
        <taxon>Bacillati</taxon>
        <taxon>Bacillota</taxon>
        <taxon>Erysipelotrichia</taxon>
        <taxon>Erysipelotrichales</taxon>
        <taxon>Turicibacteraceae</taxon>
        <taxon>Turicibacter</taxon>
    </lineage>
</organism>
<dbReference type="InterPro" id="IPR008965">
    <property type="entry name" value="CBM2/CBM3_carb-bd_dom_sf"/>
</dbReference>
<dbReference type="Pfam" id="PF00963">
    <property type="entry name" value="Cohesin"/>
    <property type="match status" value="1"/>
</dbReference>
<feature type="domain" description="PKD/Chitinase" evidence="2">
    <location>
        <begin position="739"/>
        <end position="828"/>
    </location>
</feature>
<feature type="domain" description="PKD/Chitinase" evidence="2">
    <location>
        <begin position="367"/>
        <end position="456"/>
    </location>
</feature>
<feature type="domain" description="PKD/Chitinase" evidence="2">
    <location>
        <begin position="274"/>
        <end position="363"/>
    </location>
</feature>
<dbReference type="AlphaFoldDB" id="A0A9Q9CL17"/>
<accession>A0A9Q9CL17</accession>
<reference evidence="3" key="1">
    <citation type="submission" date="2021-03" db="EMBL/GenBank/DDBJ databases">
        <title>Comparative Genomics and Metabolomics in the genus Turicibacter.</title>
        <authorList>
            <person name="Maki J."/>
            <person name="Looft T."/>
        </authorList>
    </citation>
    <scope>NUCLEOTIDE SEQUENCE</scope>
    <source>
        <strain evidence="3">ISU324</strain>
    </source>
</reference>
<evidence type="ECO:0000259" key="2">
    <source>
        <dbReference type="SMART" id="SM00089"/>
    </source>
</evidence>
<feature type="domain" description="PKD/Chitinase" evidence="2">
    <location>
        <begin position="646"/>
        <end position="735"/>
    </location>
</feature>
<evidence type="ECO:0000313" key="4">
    <source>
        <dbReference type="Proteomes" id="UP001058072"/>
    </source>
</evidence>
<dbReference type="EMBL" id="CP071250">
    <property type="protein sequence ID" value="UUF08334.1"/>
    <property type="molecule type" value="Genomic_DNA"/>
</dbReference>
<dbReference type="SMART" id="SM00089">
    <property type="entry name" value="PKD"/>
    <property type="match status" value="8"/>
</dbReference>
<dbReference type="InterPro" id="IPR002102">
    <property type="entry name" value="Cohesin_dom"/>
</dbReference>
<evidence type="ECO:0000256" key="1">
    <source>
        <dbReference type="SAM" id="SignalP"/>
    </source>
</evidence>
<dbReference type="InterPro" id="IPR022409">
    <property type="entry name" value="PKD/Chitinase_dom"/>
</dbReference>
<feature type="domain" description="PKD/Chitinase" evidence="2">
    <location>
        <begin position="832"/>
        <end position="921"/>
    </location>
</feature>
<dbReference type="Pfam" id="PF07495">
    <property type="entry name" value="Y_Y_Y"/>
    <property type="match status" value="8"/>
</dbReference>
<feature type="chain" id="PRO_5040381755" description="PKD/Chitinase domain-containing protein" evidence="1">
    <location>
        <begin position="24"/>
        <end position="929"/>
    </location>
</feature>
<feature type="domain" description="PKD/Chitinase" evidence="2">
    <location>
        <begin position="181"/>
        <end position="270"/>
    </location>
</feature>
<gene>
    <name evidence="3" type="ORF">J0J70_12300</name>
</gene>
<evidence type="ECO:0000313" key="3">
    <source>
        <dbReference type="EMBL" id="UUF08334.1"/>
    </source>
</evidence>
<keyword evidence="1" id="KW-0732">Signal</keyword>
<feature type="domain" description="PKD/Chitinase" evidence="2">
    <location>
        <begin position="553"/>
        <end position="642"/>
    </location>
</feature>
<dbReference type="GO" id="GO:0000272">
    <property type="term" value="P:polysaccharide catabolic process"/>
    <property type="evidence" value="ECO:0007669"/>
    <property type="project" value="InterPro"/>
</dbReference>
<name>A0A9Q9CL17_9FIRM</name>
<dbReference type="InterPro" id="IPR011123">
    <property type="entry name" value="Y_Y_Y"/>
</dbReference>
<dbReference type="Gene3D" id="2.60.40.680">
    <property type="match status" value="1"/>
</dbReference>
<dbReference type="CDD" id="cd08547">
    <property type="entry name" value="Type_II_cohesin"/>
    <property type="match status" value="1"/>
</dbReference>